<keyword evidence="7" id="KW-0547">Nucleotide-binding</keyword>
<dbReference type="PANTHER" id="PTHR45928">
    <property type="entry name" value="RE38146P"/>
    <property type="match status" value="1"/>
</dbReference>
<keyword evidence="15" id="KW-0732">Signal</keyword>
<keyword evidence="3" id="KW-0813">Transport</keyword>
<evidence type="ECO:0000256" key="1">
    <source>
        <dbReference type="ARBA" id="ARBA00004448"/>
    </source>
</evidence>
<evidence type="ECO:0000256" key="10">
    <source>
        <dbReference type="ARBA" id="ARBA00022989"/>
    </source>
</evidence>
<dbReference type="GO" id="GO:0005524">
    <property type="term" value="F:ATP binding"/>
    <property type="evidence" value="ECO:0007669"/>
    <property type="project" value="InterPro"/>
</dbReference>
<feature type="chain" id="PRO_5003989158" description="Aminoacyl-tRNA synthetase class II (D/K/N) domain-containing protein" evidence="15">
    <location>
        <begin position="22"/>
        <end position="747"/>
    </location>
</feature>
<dbReference type="InterPro" id="IPR004364">
    <property type="entry name" value="Aa-tRNA-synt_II"/>
</dbReference>
<evidence type="ECO:0000259" key="16">
    <source>
        <dbReference type="Pfam" id="PF00152"/>
    </source>
</evidence>
<dbReference type="AlphaFoldDB" id="L8FXL2"/>
<dbReference type="EMBL" id="GL573189">
    <property type="protein sequence ID" value="ELR05243.1"/>
    <property type="molecule type" value="Genomic_DNA"/>
</dbReference>
<keyword evidence="11" id="KW-0496">Mitochondrion</keyword>
<dbReference type="PROSITE" id="PS50920">
    <property type="entry name" value="SOLCAR"/>
    <property type="match status" value="3"/>
</dbReference>
<dbReference type="Pfam" id="PF00153">
    <property type="entry name" value="Mito_carr"/>
    <property type="match status" value="3"/>
</dbReference>
<keyword evidence="10" id="KW-1133">Transmembrane helix</keyword>
<keyword evidence="18" id="KW-1185">Reference proteome</keyword>
<evidence type="ECO:0000256" key="11">
    <source>
        <dbReference type="ARBA" id="ARBA00023128"/>
    </source>
</evidence>
<dbReference type="SUPFAM" id="SSF103506">
    <property type="entry name" value="Mitochondrial carrier"/>
    <property type="match status" value="1"/>
</dbReference>
<proteinExistence type="inferred from homology"/>
<keyword evidence="6" id="KW-0677">Repeat</keyword>
<evidence type="ECO:0000256" key="4">
    <source>
        <dbReference type="ARBA" id="ARBA00022598"/>
    </source>
</evidence>
<dbReference type="Gene3D" id="1.50.40.10">
    <property type="entry name" value="Mitochondrial carrier domain"/>
    <property type="match status" value="1"/>
</dbReference>
<evidence type="ECO:0000256" key="12">
    <source>
        <dbReference type="ARBA" id="ARBA00023136"/>
    </source>
</evidence>
<evidence type="ECO:0000313" key="17">
    <source>
        <dbReference type="EMBL" id="ELR05243.1"/>
    </source>
</evidence>
<evidence type="ECO:0000256" key="5">
    <source>
        <dbReference type="ARBA" id="ARBA00022692"/>
    </source>
</evidence>
<dbReference type="Pfam" id="PF00152">
    <property type="entry name" value="tRNA-synt_2"/>
    <property type="match status" value="1"/>
</dbReference>
<dbReference type="HOGENOM" id="CLU_372182_0_0_1"/>
<feature type="domain" description="Aminoacyl-tRNA synthetase class II (D/K/N)" evidence="16">
    <location>
        <begin position="423"/>
        <end position="481"/>
    </location>
</feature>
<comment type="similarity">
    <text evidence="2">Belongs to the mitochondrial carrier (TC 2.A.29) family.</text>
</comment>
<dbReference type="OrthoDB" id="6703404at2759"/>
<reference evidence="18" key="1">
    <citation type="submission" date="2010-09" db="EMBL/GenBank/DDBJ databases">
        <title>The genome sequence of Geomyces destructans 20631-21.</title>
        <authorList>
            <consortium name="The Broad Institute Genome Sequencing Platform"/>
            <person name="Cuomo C.A."/>
            <person name="Blehert D.S."/>
            <person name="Lorch J.M."/>
            <person name="Young S.K."/>
            <person name="Zeng Q."/>
            <person name="Gargeya S."/>
            <person name="Fitzgerald M."/>
            <person name="Haas B."/>
            <person name="Abouelleil A."/>
            <person name="Alvarado L."/>
            <person name="Arachchi H.M."/>
            <person name="Berlin A."/>
            <person name="Brown A."/>
            <person name="Chapman S.B."/>
            <person name="Chen Z."/>
            <person name="Dunbar C."/>
            <person name="Freedman E."/>
            <person name="Gearin G."/>
            <person name="Gellesch M."/>
            <person name="Goldberg J."/>
            <person name="Griggs A."/>
            <person name="Gujja S."/>
            <person name="Heiman D."/>
            <person name="Howarth C."/>
            <person name="Larson L."/>
            <person name="Lui A."/>
            <person name="MacDonald P.J.P."/>
            <person name="Montmayeur A."/>
            <person name="Murphy C."/>
            <person name="Neiman D."/>
            <person name="Pearson M."/>
            <person name="Priest M."/>
            <person name="Roberts A."/>
            <person name="Saif S."/>
            <person name="Shea T."/>
            <person name="Shenoy N."/>
            <person name="Sisk P."/>
            <person name="Stolte C."/>
            <person name="Sykes S."/>
            <person name="Wortman J."/>
            <person name="Nusbaum C."/>
            <person name="Birren B."/>
        </authorList>
    </citation>
    <scope>NUCLEOTIDE SEQUENCE [LARGE SCALE GENOMIC DNA]</scope>
    <source>
        <strain evidence="18">ATCC MYA-4855 / 20631-21</strain>
    </source>
</reference>
<sequence length="747" mass="83639">MSTTLGAFIAGGVAACGAVTATHPFETVKIRMQLQGELQGKAQQPKLYKGPIHGVTVIVRNEGLRGIYRGIGAAYIYQVLLNGCRLGFYEPLRATATKVVYGDSTVQSLGVNVFSGASSGILGAAAGSPFFLIKTRLQSFSPMRPVGTQHKYKNALDGFKSIYGTEGLKGLYRGVGAAMVRTGFGSSVQLPTYFFVKRRLVKHFGMEEGPALHLASSTTSGFVVCCVMHPPDTIMSRMYNQNGNLYKGVYDCLSKTVRTEGFLAIYKGYLPHLARILPHTILTLSFAEQTNKWMTKLEKKILPADRQLAPIIPDRYTLAWNKKVAEPGPSNGENGKAKGIKSKLAQKFKAPLRRLKKGGKPEANEPSRITHGPIFAAGNVPQGVALTGEGSTRHHRARPKRAKHERRETRSHREQQHGISARCLEKRMRRLGVEPEVMNDYIEGFRWAAPPHAGAGIGLERLTFLFLDLGNIRLASLFPRDPKSLPRHLGGPILRHPEARTTNPPWADKTNRNQEVIPKDYQPLEKLIANYGDAANTSWLDERYEHWRHPSTGAVQGFVPYHGFAITIGDPLCAKPQYPEVVSAYLNYIKTDWGDLNPLWLMAGPAIEEFLGDKCNWRTLSPVAENRVDPHNNVASKYHDIARKLRHAERERDQACPNAVHIRLLAATAKMSRNSIVPEVHFTEIRPWIDEEYRRTRVNEPIDERRKAGAQVHFTEIRPWIDEEYRRYFYATHGSRDGRMHSLFCTS</sequence>
<feature type="compositionally biased region" description="Basic residues" evidence="14">
    <location>
        <begin position="393"/>
        <end position="404"/>
    </location>
</feature>
<keyword evidence="9" id="KW-0067">ATP-binding</keyword>
<dbReference type="GO" id="GO:0004812">
    <property type="term" value="F:aminoacyl-tRNA ligase activity"/>
    <property type="evidence" value="ECO:0007669"/>
    <property type="project" value="InterPro"/>
</dbReference>
<dbReference type="Proteomes" id="UP000011064">
    <property type="component" value="Unassembled WGS sequence"/>
</dbReference>
<feature type="region of interest" description="Disordered" evidence="14">
    <location>
        <begin position="488"/>
        <end position="511"/>
    </location>
</feature>
<evidence type="ECO:0000256" key="13">
    <source>
        <dbReference type="PROSITE-ProRule" id="PRU00282"/>
    </source>
</evidence>
<comment type="subcellular location">
    <subcellularLocation>
        <location evidence="1">Mitochondrion inner membrane</location>
        <topology evidence="1">Multi-pass membrane protein</topology>
    </subcellularLocation>
</comment>
<dbReference type="SUPFAM" id="SSF55681">
    <property type="entry name" value="Class II aaRS and biotin synthetases"/>
    <property type="match status" value="1"/>
</dbReference>
<dbReference type="VEuPathDB" id="FungiDB:GMDG_01681"/>
<keyword evidence="12 13" id="KW-0472">Membrane</keyword>
<feature type="compositionally biased region" description="Basic and acidic residues" evidence="14">
    <location>
        <begin position="405"/>
        <end position="416"/>
    </location>
</feature>
<feature type="repeat" description="Solcar" evidence="13">
    <location>
        <begin position="208"/>
        <end position="293"/>
    </location>
</feature>
<dbReference type="GO" id="GO:0006418">
    <property type="term" value="P:tRNA aminoacylation for protein translation"/>
    <property type="evidence" value="ECO:0007669"/>
    <property type="project" value="InterPro"/>
</dbReference>
<feature type="region of interest" description="Disordered" evidence="14">
    <location>
        <begin position="387"/>
        <end position="418"/>
    </location>
</feature>
<dbReference type="InterPro" id="IPR018108">
    <property type="entry name" value="MCP_transmembrane"/>
</dbReference>
<feature type="signal peptide" evidence="15">
    <location>
        <begin position="1"/>
        <end position="21"/>
    </location>
</feature>
<name>L8FXL2_PSED2</name>
<dbReference type="InterPro" id="IPR023395">
    <property type="entry name" value="MCP_dom_sf"/>
</dbReference>
<organism evidence="17 18">
    <name type="scientific">Pseudogymnoascus destructans (strain ATCC MYA-4855 / 20631-21)</name>
    <name type="common">Bat white-nose syndrome fungus</name>
    <name type="synonym">Geomyces destructans</name>
    <dbReference type="NCBI Taxonomy" id="658429"/>
    <lineage>
        <taxon>Eukaryota</taxon>
        <taxon>Fungi</taxon>
        <taxon>Dikarya</taxon>
        <taxon>Ascomycota</taxon>
        <taxon>Pezizomycotina</taxon>
        <taxon>Leotiomycetes</taxon>
        <taxon>Thelebolales</taxon>
        <taxon>Thelebolaceae</taxon>
        <taxon>Pseudogymnoascus</taxon>
    </lineage>
</organism>
<keyword evidence="5 13" id="KW-0812">Transmembrane</keyword>
<evidence type="ECO:0000256" key="14">
    <source>
        <dbReference type="SAM" id="MobiDB-lite"/>
    </source>
</evidence>
<evidence type="ECO:0000256" key="8">
    <source>
        <dbReference type="ARBA" id="ARBA00022792"/>
    </source>
</evidence>
<evidence type="ECO:0000256" key="9">
    <source>
        <dbReference type="ARBA" id="ARBA00022840"/>
    </source>
</evidence>
<dbReference type="Gene3D" id="3.30.930.10">
    <property type="entry name" value="Bira Bifunctional Protein, Domain 2"/>
    <property type="match status" value="1"/>
</dbReference>
<gene>
    <name evidence="17" type="ORF">GMDG_01681</name>
</gene>
<dbReference type="InterPro" id="IPR051508">
    <property type="entry name" value="Mito_Carrier_Antiporter"/>
</dbReference>
<dbReference type="STRING" id="658429.L8FXL2"/>
<dbReference type="PANTHER" id="PTHR45928:SF1">
    <property type="entry name" value="RE38146P"/>
    <property type="match status" value="1"/>
</dbReference>
<evidence type="ECO:0000256" key="3">
    <source>
        <dbReference type="ARBA" id="ARBA00022448"/>
    </source>
</evidence>
<feature type="repeat" description="Solcar" evidence="13">
    <location>
        <begin position="107"/>
        <end position="199"/>
    </location>
</feature>
<feature type="repeat" description="Solcar" evidence="13">
    <location>
        <begin position="2"/>
        <end position="95"/>
    </location>
</feature>
<dbReference type="InterPro" id="IPR045864">
    <property type="entry name" value="aa-tRNA-synth_II/BPL/LPL"/>
</dbReference>
<evidence type="ECO:0000256" key="2">
    <source>
        <dbReference type="ARBA" id="ARBA00006375"/>
    </source>
</evidence>
<evidence type="ECO:0000256" key="7">
    <source>
        <dbReference type="ARBA" id="ARBA00022741"/>
    </source>
</evidence>
<protein>
    <recommendedName>
        <fullName evidence="16">Aminoacyl-tRNA synthetase class II (D/K/N) domain-containing protein</fullName>
    </recommendedName>
</protein>
<keyword evidence="8" id="KW-0999">Mitochondrion inner membrane</keyword>
<accession>L8FXL2</accession>
<evidence type="ECO:0000256" key="15">
    <source>
        <dbReference type="SAM" id="SignalP"/>
    </source>
</evidence>
<dbReference type="InParanoid" id="L8FXL2"/>
<evidence type="ECO:0000313" key="18">
    <source>
        <dbReference type="Proteomes" id="UP000011064"/>
    </source>
</evidence>
<dbReference type="GO" id="GO:0005743">
    <property type="term" value="C:mitochondrial inner membrane"/>
    <property type="evidence" value="ECO:0007669"/>
    <property type="project" value="UniProtKB-SubCell"/>
</dbReference>
<keyword evidence="4" id="KW-0436">Ligase</keyword>
<evidence type="ECO:0000256" key="6">
    <source>
        <dbReference type="ARBA" id="ARBA00022737"/>
    </source>
</evidence>